<dbReference type="RefSeq" id="WP_094860802.1">
    <property type="nucleotide sequence ID" value="NZ_NKYE01000001.1"/>
</dbReference>
<dbReference type="OrthoDB" id="3422149at2"/>
<feature type="transmembrane region" description="Helical" evidence="2">
    <location>
        <begin position="31"/>
        <end position="47"/>
    </location>
</feature>
<evidence type="ECO:0000313" key="3">
    <source>
        <dbReference type="EMBL" id="OZM75022.1"/>
    </source>
</evidence>
<evidence type="ECO:0000256" key="2">
    <source>
        <dbReference type="SAM" id="Phobius"/>
    </source>
</evidence>
<keyword evidence="2" id="KW-0472">Membrane</keyword>
<reference evidence="3 4" key="1">
    <citation type="submission" date="2017-07" db="EMBL/GenBank/DDBJ databases">
        <title>Amycolatopsis antarcticus sp. nov., isolated from the surface of an Antarcticus brown macroalga.</title>
        <authorList>
            <person name="Wang J."/>
            <person name="Leiva S."/>
            <person name="Huang J."/>
            <person name="Huang Y."/>
        </authorList>
    </citation>
    <scope>NUCLEOTIDE SEQUENCE [LARGE SCALE GENOMIC DNA]</scope>
    <source>
        <strain evidence="3 4">AU-G6</strain>
    </source>
</reference>
<name>A0A263D941_9PSEU</name>
<dbReference type="Proteomes" id="UP000242444">
    <property type="component" value="Unassembled WGS sequence"/>
</dbReference>
<dbReference type="EMBL" id="NKYE01000001">
    <property type="protein sequence ID" value="OZM75022.1"/>
    <property type="molecule type" value="Genomic_DNA"/>
</dbReference>
<keyword evidence="2" id="KW-0812">Transmembrane</keyword>
<protein>
    <submittedName>
        <fullName evidence="3">Uncharacterized protein</fullName>
    </submittedName>
</protein>
<accession>A0A263D941</accession>
<keyword evidence="4" id="KW-1185">Reference proteome</keyword>
<comment type="caution">
    <text evidence="3">The sequence shown here is derived from an EMBL/GenBank/DDBJ whole genome shotgun (WGS) entry which is preliminary data.</text>
</comment>
<feature type="transmembrane region" description="Helical" evidence="2">
    <location>
        <begin position="7"/>
        <end position="25"/>
    </location>
</feature>
<evidence type="ECO:0000256" key="1">
    <source>
        <dbReference type="SAM" id="MobiDB-lite"/>
    </source>
</evidence>
<dbReference type="InParanoid" id="A0A263D941"/>
<feature type="region of interest" description="Disordered" evidence="1">
    <location>
        <begin position="370"/>
        <end position="423"/>
    </location>
</feature>
<sequence>MTNPDKTMLAVLAACAVAVPLTLGLTLDWPFWLWTLLILVALALVLLQRRRLDARARYERDLAGRMMWQVPVPQPMAEPQPELEPEPVRFEQATVPTTELSSATADYRFVFSATVWWRPGPNTRRVTHADLARQAVHAIVHRAQEVAREETPQDYTRVRHRLNSVLGEFRVEPAGLVEAAAADVSLELTPEDRQRIELFTSTTKDVAVWECERAHEIEKRKYLAEDVLSDTGSAVVWWLAQDRHDVENTVAHIGPLAELTAAANNAAVPNLFQPYLGGSETHWTQQHESVATVEEPAGPAGQAAFTFTQPVSTRPVAEVAAEMMDLVGLKESSPERDQFAERIAQCLRAIGRMEDANGFAARFRTLERPVLPAEDTVPPESTHATDENPPAVHQHGVPDEDPWADGERRPGDDDPGAPAAAPV</sequence>
<gene>
    <name evidence="3" type="ORF">CFN78_02210</name>
</gene>
<keyword evidence="2" id="KW-1133">Transmembrane helix</keyword>
<organism evidence="3 4">
    <name type="scientific">Amycolatopsis antarctica</name>
    <dbReference type="NCBI Taxonomy" id="1854586"/>
    <lineage>
        <taxon>Bacteria</taxon>
        <taxon>Bacillati</taxon>
        <taxon>Actinomycetota</taxon>
        <taxon>Actinomycetes</taxon>
        <taxon>Pseudonocardiales</taxon>
        <taxon>Pseudonocardiaceae</taxon>
        <taxon>Amycolatopsis</taxon>
    </lineage>
</organism>
<dbReference type="AlphaFoldDB" id="A0A263D941"/>
<evidence type="ECO:0000313" key="4">
    <source>
        <dbReference type="Proteomes" id="UP000242444"/>
    </source>
</evidence>
<proteinExistence type="predicted"/>